<dbReference type="EMBL" id="PEZD01000019">
    <property type="protein sequence ID" value="PIS17416.1"/>
    <property type="molecule type" value="Genomic_DNA"/>
</dbReference>
<dbReference type="Proteomes" id="UP000229675">
    <property type="component" value="Unassembled WGS sequence"/>
</dbReference>
<protein>
    <submittedName>
        <fullName evidence="2">Uncharacterized protein</fullName>
    </submittedName>
</protein>
<proteinExistence type="predicted"/>
<feature type="transmembrane region" description="Helical" evidence="1">
    <location>
        <begin position="7"/>
        <end position="25"/>
    </location>
</feature>
<gene>
    <name evidence="2" type="ORF">COT59_00765</name>
</gene>
<comment type="caution">
    <text evidence="2">The sequence shown here is derived from an EMBL/GenBank/DDBJ whole genome shotgun (WGS) entry which is preliminary data.</text>
</comment>
<accession>A0A2H0WXL9</accession>
<evidence type="ECO:0000313" key="3">
    <source>
        <dbReference type="Proteomes" id="UP000229675"/>
    </source>
</evidence>
<evidence type="ECO:0000256" key="1">
    <source>
        <dbReference type="SAM" id="Phobius"/>
    </source>
</evidence>
<name>A0A2H0WXL9_9BACT</name>
<dbReference type="AlphaFoldDB" id="A0A2H0WXL9"/>
<evidence type="ECO:0000313" key="2">
    <source>
        <dbReference type="EMBL" id="PIS17416.1"/>
    </source>
</evidence>
<sequence>MSPIRKFIGIVLLASGLVIIFYSLYSSYNIFTAKTSAPEIFRVEADTPPQGGGVEEIISEQLKGMIPADSIPQLLNLIAWSIFAGILIFAGAQIAGLGVKLIS</sequence>
<feature type="transmembrane region" description="Helical" evidence="1">
    <location>
        <begin position="77"/>
        <end position="99"/>
    </location>
</feature>
<keyword evidence="1" id="KW-0472">Membrane</keyword>
<reference evidence="3" key="1">
    <citation type="submission" date="2017-09" db="EMBL/GenBank/DDBJ databases">
        <title>Depth-based differentiation of microbial function through sediment-hosted aquifers and enrichment of novel symbionts in the deep terrestrial subsurface.</title>
        <authorList>
            <person name="Probst A.J."/>
            <person name="Ladd B."/>
            <person name="Jarett J.K."/>
            <person name="Geller-Mcgrath D.E."/>
            <person name="Sieber C.M.K."/>
            <person name="Emerson J.B."/>
            <person name="Anantharaman K."/>
            <person name="Thomas B.C."/>
            <person name="Malmstrom R."/>
            <person name="Stieglmeier M."/>
            <person name="Klingl A."/>
            <person name="Woyke T."/>
            <person name="Ryan C.M."/>
            <person name="Banfield J.F."/>
        </authorList>
    </citation>
    <scope>NUCLEOTIDE SEQUENCE [LARGE SCALE GENOMIC DNA]</scope>
</reference>
<keyword evidence="1" id="KW-0812">Transmembrane</keyword>
<organism evidence="2 3">
    <name type="scientific">Candidatus Nealsonbacteria bacterium CG09_land_8_20_14_0_10_42_14</name>
    <dbReference type="NCBI Taxonomy" id="1974707"/>
    <lineage>
        <taxon>Bacteria</taxon>
        <taxon>Candidatus Nealsoniibacteriota</taxon>
    </lineage>
</organism>
<keyword evidence="1" id="KW-1133">Transmembrane helix</keyword>